<dbReference type="AlphaFoldDB" id="A0A7S8CBB0"/>
<protein>
    <recommendedName>
        <fullName evidence="3">Amidohydrolase-related domain-containing protein</fullName>
    </recommendedName>
</protein>
<dbReference type="KEGG" id="mcui:G8O30_06815"/>
<organism evidence="1 2">
    <name type="scientific">Mangrovibacillus cuniculi</name>
    <dbReference type="NCBI Taxonomy" id="2593652"/>
    <lineage>
        <taxon>Bacteria</taxon>
        <taxon>Bacillati</taxon>
        <taxon>Bacillota</taxon>
        <taxon>Bacilli</taxon>
        <taxon>Bacillales</taxon>
        <taxon>Bacillaceae</taxon>
        <taxon>Mangrovibacillus</taxon>
    </lineage>
</organism>
<dbReference type="EMBL" id="CP049742">
    <property type="protein sequence ID" value="QPC46691.1"/>
    <property type="molecule type" value="Genomic_DNA"/>
</dbReference>
<accession>A0A7S8CBB0</accession>
<evidence type="ECO:0000313" key="1">
    <source>
        <dbReference type="EMBL" id="QPC46691.1"/>
    </source>
</evidence>
<gene>
    <name evidence="1" type="ORF">G8O30_06815</name>
</gene>
<sequence length="296" mass="34333">MSFIMDNVHLVNDSKIQVTSLLIENNKFASIRNGFPYYRHTRMDTTPFIMTPTKVVYDSKIGVNSCLKDFRQIQKGYIAKGITTVITSFEPPFLHSFEKTLRKRRKELYNSVLDYALLLTCPIEKLTIDWIRTCQKTGIPAIIVRISGQAISTMDMNKWRWFKEVVRFSPIMFLPQFDILDDKVRKKWEQWWENKMHVYFLPHSVEPLENGSQISLQNLKKIGLYPKRGKLLVGGELSYNLFYKSSLVDASSALLYDDSTLALTIQRGQAIYINGKINYSPGFGEELDQLFPNTFV</sequence>
<name>A0A7S8CBB0_9BACI</name>
<evidence type="ECO:0000313" key="2">
    <source>
        <dbReference type="Proteomes" id="UP000593626"/>
    </source>
</evidence>
<dbReference type="Proteomes" id="UP000593626">
    <property type="component" value="Chromosome"/>
</dbReference>
<keyword evidence="2" id="KW-1185">Reference proteome</keyword>
<proteinExistence type="predicted"/>
<evidence type="ECO:0008006" key="3">
    <source>
        <dbReference type="Google" id="ProtNLM"/>
    </source>
</evidence>
<reference evidence="1 2" key="1">
    <citation type="submission" date="2019-07" db="EMBL/GenBank/DDBJ databases">
        <title>Genome sequence of 2 isolates from Red Sea Mangroves.</title>
        <authorList>
            <person name="Sefrji F."/>
            <person name="Michoud G."/>
            <person name="Merlino G."/>
            <person name="Daffonchio D."/>
        </authorList>
    </citation>
    <scope>NUCLEOTIDE SEQUENCE [LARGE SCALE GENOMIC DNA]</scope>
    <source>
        <strain evidence="1 2">R1DC41</strain>
    </source>
</reference>
<dbReference type="RefSeq" id="WP_239674225.1">
    <property type="nucleotide sequence ID" value="NZ_CP049742.1"/>
</dbReference>